<name>A0A5C1E7I5_9RHOO</name>
<proteinExistence type="predicted"/>
<dbReference type="Pfam" id="PF12643">
    <property type="entry name" value="MazG-like"/>
    <property type="match status" value="1"/>
</dbReference>
<dbReference type="EMBL" id="CP022579">
    <property type="protein sequence ID" value="QEL64188.1"/>
    <property type="molecule type" value="Genomic_DNA"/>
</dbReference>
<accession>A0A5C1E7I5</accession>
<organism evidence="1 2">
    <name type="scientific">Oryzomicrobium terrae</name>
    <dbReference type="NCBI Taxonomy" id="1735038"/>
    <lineage>
        <taxon>Bacteria</taxon>
        <taxon>Pseudomonadati</taxon>
        <taxon>Pseudomonadota</taxon>
        <taxon>Betaproteobacteria</taxon>
        <taxon>Rhodocyclales</taxon>
        <taxon>Rhodocyclaceae</taxon>
        <taxon>Oryzomicrobium</taxon>
    </lineage>
</organism>
<dbReference type="InterPro" id="IPR025984">
    <property type="entry name" value="DCTPP"/>
</dbReference>
<dbReference type="Proteomes" id="UP000323671">
    <property type="component" value="Chromosome"/>
</dbReference>
<dbReference type="PANTHER" id="PTHR46523">
    <property type="entry name" value="DCTP PYROPHOSPHATASE 1"/>
    <property type="match status" value="1"/>
</dbReference>
<dbReference type="PANTHER" id="PTHR46523:SF1">
    <property type="entry name" value="DCTP PYROPHOSPHATASE 1"/>
    <property type="match status" value="1"/>
</dbReference>
<protein>
    <submittedName>
        <fullName evidence="1">MazG nucleotide pyrophosphohydrolase</fullName>
    </submittedName>
</protein>
<keyword evidence="2" id="KW-1185">Reference proteome</keyword>
<dbReference type="AlphaFoldDB" id="A0A5C1E7I5"/>
<dbReference type="Gene3D" id="1.10.287.1080">
    <property type="entry name" value="MazG-like"/>
    <property type="match status" value="1"/>
</dbReference>
<dbReference type="KEGG" id="otr:OTERR_07120"/>
<dbReference type="SUPFAM" id="SSF101386">
    <property type="entry name" value="all-alpha NTP pyrophosphatases"/>
    <property type="match status" value="1"/>
</dbReference>
<dbReference type="GO" id="GO:0009143">
    <property type="term" value="P:nucleoside triphosphate catabolic process"/>
    <property type="evidence" value="ECO:0007669"/>
    <property type="project" value="InterPro"/>
</dbReference>
<dbReference type="InterPro" id="IPR052555">
    <property type="entry name" value="dCTP_Pyrophosphatase"/>
</dbReference>
<evidence type="ECO:0000313" key="2">
    <source>
        <dbReference type="Proteomes" id="UP000323671"/>
    </source>
</evidence>
<keyword evidence="1" id="KW-0378">Hydrolase</keyword>
<sequence length="114" mass="13102">MTLEELRSLVRDFVEEREWTPFHTPKNLAMTLSVEAAEVLEHFLWLTPEESAALPADKREAVAHELADVLLVLTRLADRLDVDLAQAFRDKMVLNRAKYPVEKARGKALKYTEL</sequence>
<evidence type="ECO:0000313" key="1">
    <source>
        <dbReference type="EMBL" id="QEL64188.1"/>
    </source>
</evidence>
<dbReference type="GO" id="GO:0047429">
    <property type="term" value="F:nucleoside triphosphate diphosphatase activity"/>
    <property type="evidence" value="ECO:0007669"/>
    <property type="project" value="InterPro"/>
</dbReference>
<reference evidence="1 2" key="1">
    <citation type="submission" date="2017-07" db="EMBL/GenBank/DDBJ databases">
        <title>Complete genome sequence of Oryzomicrobium terrae TPP412.</title>
        <authorList>
            <person name="Chiu L.-W."/>
            <person name="Lo K.-J."/>
            <person name="Tsai Y.-M."/>
            <person name="Lin S.-S."/>
            <person name="Kuo C.-H."/>
            <person name="Liu C.-T."/>
        </authorList>
    </citation>
    <scope>NUCLEOTIDE SEQUENCE [LARGE SCALE GENOMIC DNA]</scope>
    <source>
        <strain evidence="1 2">TPP412</strain>
    </source>
</reference>
<gene>
    <name evidence="1" type="ORF">OTERR_07120</name>
</gene>
<dbReference type="PIRSF" id="PIRSF029826">
    <property type="entry name" value="UCP029826_pph"/>
    <property type="match status" value="1"/>
</dbReference>
<dbReference type="CDD" id="cd11537">
    <property type="entry name" value="NTP-PPase_RS21-C6_like"/>
    <property type="match status" value="1"/>
</dbReference>